<dbReference type="EMBL" id="WVTI01000016">
    <property type="protein sequence ID" value="MXS27195.1"/>
    <property type="molecule type" value="Genomic_DNA"/>
</dbReference>
<evidence type="ECO:0000313" key="2">
    <source>
        <dbReference type="EMBL" id="MXS27195.1"/>
    </source>
</evidence>
<accession>A0A6I4XGW6</accession>
<organism evidence="2 3">
    <name type="scientific">Enterococcus gallinarum</name>
    <dbReference type="NCBI Taxonomy" id="1353"/>
    <lineage>
        <taxon>Bacteria</taxon>
        <taxon>Bacillati</taxon>
        <taxon>Bacillota</taxon>
        <taxon>Bacilli</taxon>
        <taxon>Lactobacillales</taxon>
        <taxon>Enterococcaceae</taxon>
        <taxon>Enterococcus</taxon>
    </lineage>
</organism>
<reference evidence="2 3" key="1">
    <citation type="submission" date="2019-04" db="EMBL/GenBank/DDBJ databases">
        <title>Step-wise assembly of the neonatal virome modulated by breast feeding.</title>
        <authorList>
            <person name="Liang G."/>
            <person name="Bushman F."/>
        </authorList>
    </citation>
    <scope>NUCLEOTIDE SEQUENCE [LARGE SCALE GENOMIC DNA]</scope>
    <source>
        <strain evidence="2 3">E3404</strain>
    </source>
</reference>
<dbReference type="RefSeq" id="WP_142425384.1">
    <property type="nucleotide sequence ID" value="NZ_CABGTZ010000012.1"/>
</dbReference>
<evidence type="ECO:0000313" key="3">
    <source>
        <dbReference type="Proteomes" id="UP000439965"/>
    </source>
</evidence>
<protein>
    <submittedName>
        <fullName evidence="2">Uncharacterized protein</fullName>
    </submittedName>
</protein>
<comment type="caution">
    <text evidence="2">The sequence shown here is derived from an EMBL/GenBank/DDBJ whole genome shotgun (WGS) entry which is preliminary data.</text>
</comment>
<proteinExistence type="predicted"/>
<gene>
    <name evidence="2" type="ORF">GTI89_14130</name>
</gene>
<evidence type="ECO:0000256" key="1">
    <source>
        <dbReference type="SAM" id="MobiDB-lite"/>
    </source>
</evidence>
<sequence>MSGQYRVHFSHVNKKLTRKYRALNTKMVHGIFQAQQIMEQLQRSITEPTKLSVVIDNGEQEIILEDVVVDPTRNTVQLLDMLQEEISTLETNRLEGEKLYQEINRQFNDERKALPEMEPRQKRTYSKKSRGFSFFR</sequence>
<name>A0A6I4XGW6_ENTGA</name>
<feature type="region of interest" description="Disordered" evidence="1">
    <location>
        <begin position="117"/>
        <end position="136"/>
    </location>
</feature>
<dbReference type="AlphaFoldDB" id="A0A6I4XGW6"/>
<dbReference type="Proteomes" id="UP000439965">
    <property type="component" value="Unassembled WGS sequence"/>
</dbReference>